<keyword evidence="1" id="KW-0812">Transmembrane</keyword>
<evidence type="ECO:0000256" key="1">
    <source>
        <dbReference type="SAM" id="Phobius"/>
    </source>
</evidence>
<dbReference type="Proteomes" id="UP000030403">
    <property type="component" value="Unassembled WGS sequence"/>
</dbReference>
<keyword evidence="1" id="KW-1133">Transmembrane helix</keyword>
<name>A0A0A5G8P5_9BACI</name>
<comment type="caution">
    <text evidence="2">The sequence shown here is derived from an EMBL/GenBank/DDBJ whole genome shotgun (WGS) entry which is preliminary data.</text>
</comment>
<reference evidence="2 3" key="1">
    <citation type="submission" date="2013-08" db="EMBL/GenBank/DDBJ databases">
        <authorList>
            <person name="Huang J."/>
            <person name="Wang G."/>
        </authorList>
    </citation>
    <scope>NUCLEOTIDE SEQUENCE [LARGE SCALE GENOMIC DNA]</scope>
    <source>
        <strain evidence="2 3">BH030004</strain>
    </source>
</reference>
<evidence type="ECO:0000313" key="3">
    <source>
        <dbReference type="Proteomes" id="UP000030403"/>
    </source>
</evidence>
<keyword evidence="1" id="KW-0472">Membrane</keyword>
<feature type="transmembrane region" description="Helical" evidence="1">
    <location>
        <begin position="35"/>
        <end position="53"/>
    </location>
</feature>
<feature type="transmembrane region" description="Helical" evidence="1">
    <location>
        <begin position="7"/>
        <end position="29"/>
    </location>
</feature>
<dbReference type="AlphaFoldDB" id="A0A0A5G8P5"/>
<gene>
    <name evidence="2" type="ORF">N783_06150</name>
</gene>
<evidence type="ECO:0000313" key="2">
    <source>
        <dbReference type="EMBL" id="KGX89486.1"/>
    </source>
</evidence>
<dbReference type="STRING" id="1385511.GCA_000425225_00489"/>
<proteinExistence type="predicted"/>
<sequence length="62" mass="6984">MSAIISSLIYLFILFGASTLLFSALISLWHTDEPVIAYLLSLIVVQLLLNTFGDLRKRKKES</sequence>
<organism evidence="2 3">
    <name type="scientific">Pontibacillus marinus BH030004 = DSM 16465</name>
    <dbReference type="NCBI Taxonomy" id="1385511"/>
    <lineage>
        <taxon>Bacteria</taxon>
        <taxon>Bacillati</taxon>
        <taxon>Bacillota</taxon>
        <taxon>Bacilli</taxon>
        <taxon>Bacillales</taxon>
        <taxon>Bacillaceae</taxon>
        <taxon>Pontibacillus</taxon>
    </lineage>
</organism>
<accession>A0A0A5G8P5</accession>
<keyword evidence="3" id="KW-1185">Reference proteome</keyword>
<protein>
    <submittedName>
        <fullName evidence="2">Uncharacterized protein</fullName>
    </submittedName>
</protein>
<dbReference type="RefSeq" id="WP_027447963.1">
    <property type="nucleotide sequence ID" value="NZ_AVPF01000015.1"/>
</dbReference>
<dbReference type="EMBL" id="AVPF01000015">
    <property type="protein sequence ID" value="KGX89486.1"/>
    <property type="molecule type" value="Genomic_DNA"/>
</dbReference>